<evidence type="ECO:0000313" key="2">
    <source>
        <dbReference type="EMBL" id="NMG00348.1"/>
    </source>
</evidence>
<evidence type="ECO:0000256" key="1">
    <source>
        <dbReference type="SAM" id="SignalP"/>
    </source>
</evidence>
<dbReference type="InterPro" id="IPR010727">
    <property type="entry name" value="DUF1302"/>
</dbReference>
<feature type="signal peptide" evidence="1">
    <location>
        <begin position="1"/>
        <end position="25"/>
    </location>
</feature>
<dbReference type="RefSeq" id="WP_169142874.1">
    <property type="nucleotide sequence ID" value="NZ_WTVS01000073.1"/>
</dbReference>
<dbReference type="EMBL" id="WTVS01000073">
    <property type="protein sequence ID" value="NMG00348.1"/>
    <property type="molecule type" value="Genomic_DNA"/>
</dbReference>
<name>A0ABX1NLX6_9RHOO</name>
<accession>A0ABX1NLX6</accession>
<protein>
    <submittedName>
        <fullName evidence="2">DUF1302 family protein</fullName>
    </submittedName>
</protein>
<keyword evidence="3" id="KW-1185">Reference proteome</keyword>
<sequence>MTQKRSLSPLVAALMCAGLANPAIAGEAIKFDNGMTLDWRVNSTYTLSTRLESRDHLLSGTSNPGGNDGNNNFDRGSLTANRLSFLLDAHLFKGESGLVMSASTFYDDVYHRSNDNTFPVNKRGDVDEFTSDAKKYHGGYSRILDLYGYTSFGVGEEGRATVRLGSHAVSWGEALFLPGIALAQGPADGTKTGIPGTETKDQLLPEDQISAQYEVNDKWSILAHAQYGWHKTIAQAPGAFLSTGDSVGPGASCLQSYVTVPAVPALGFGGYNGCSFGRRGKDIRPDDTGQWGIGSRYRITDETELGLYYLNYHDRTPLPEINAFTPPVVTLPAAMGGAALGRGSYRIRYHDDIRLIGASFSTMVGIAAVAGEFSYKRGAPALVNTVINPRTGASLPTPTRADVMQTNLNTFINFGRTILAPQTLFLAEFAYVDVSNVDARKAVGVEAMGPAAAFFPASSDLTFANHGLAFSSTLTLTYPGIAEGLDLAIPISYAHQLKGRTLLGGVGGEGDRRLSIGANFTYQRNLQIGLTYLGYLGSASLDPIEYRPLTDRDQLSLVVKYSF</sequence>
<gene>
    <name evidence="2" type="ORF">GPA27_23505</name>
</gene>
<dbReference type="Pfam" id="PF06980">
    <property type="entry name" value="DUF1302"/>
    <property type="match status" value="1"/>
</dbReference>
<feature type="chain" id="PRO_5045618144" evidence="1">
    <location>
        <begin position="26"/>
        <end position="563"/>
    </location>
</feature>
<comment type="caution">
    <text evidence="2">The sequence shown here is derived from an EMBL/GenBank/DDBJ whole genome shotgun (WGS) entry which is preliminary data.</text>
</comment>
<proteinExistence type="predicted"/>
<organism evidence="2 3">
    <name type="scientific">Aromatoleum toluolicum</name>
    <dbReference type="NCBI Taxonomy" id="90060"/>
    <lineage>
        <taxon>Bacteria</taxon>
        <taxon>Pseudomonadati</taxon>
        <taxon>Pseudomonadota</taxon>
        <taxon>Betaproteobacteria</taxon>
        <taxon>Rhodocyclales</taxon>
        <taxon>Rhodocyclaceae</taxon>
        <taxon>Aromatoleum</taxon>
    </lineage>
</organism>
<reference evidence="2 3" key="1">
    <citation type="submission" date="2019-12" db="EMBL/GenBank/DDBJ databases">
        <title>Comparative genomics gives insights into the taxonomy of the Azoarcus-Aromatoleum group and reveals separate origins of nif in the plant-associated Azoarcus and non-plant-associated Aromatoleum sub-groups.</title>
        <authorList>
            <person name="Lafos M."/>
            <person name="Maluk M."/>
            <person name="Batista M."/>
            <person name="Junghare M."/>
            <person name="Carmona M."/>
            <person name="Faoro H."/>
            <person name="Cruz L.M."/>
            <person name="Battistoni F."/>
            <person name="De Souza E."/>
            <person name="Pedrosa F."/>
            <person name="Chen W.-M."/>
            <person name="Poole P.S."/>
            <person name="Dixon R.A."/>
            <person name="James E.K."/>
        </authorList>
    </citation>
    <scope>NUCLEOTIDE SEQUENCE [LARGE SCALE GENOMIC DNA]</scope>
    <source>
        <strain evidence="2 3">T</strain>
    </source>
</reference>
<keyword evidence="1" id="KW-0732">Signal</keyword>
<dbReference type="Proteomes" id="UP000634522">
    <property type="component" value="Unassembled WGS sequence"/>
</dbReference>
<evidence type="ECO:0000313" key="3">
    <source>
        <dbReference type="Proteomes" id="UP000634522"/>
    </source>
</evidence>